<dbReference type="GO" id="GO:0008270">
    <property type="term" value="F:zinc ion binding"/>
    <property type="evidence" value="ECO:0007669"/>
    <property type="project" value="InterPro"/>
</dbReference>
<evidence type="ECO:0000256" key="2">
    <source>
        <dbReference type="ARBA" id="ARBA00022723"/>
    </source>
</evidence>
<accession>A0A915JY48</accession>
<evidence type="ECO:0000313" key="7">
    <source>
        <dbReference type="WBParaSite" id="nRc.2.0.1.t31013-RA"/>
    </source>
</evidence>
<protein>
    <submittedName>
        <fullName evidence="7">Uncharacterized protein</fullName>
    </submittedName>
</protein>
<dbReference type="InterPro" id="IPR006591">
    <property type="entry name" value="RNAP_P/RPABC4"/>
</dbReference>
<dbReference type="GO" id="GO:0005665">
    <property type="term" value="C:RNA polymerase II, core complex"/>
    <property type="evidence" value="ECO:0007669"/>
    <property type="project" value="TreeGrafter"/>
</dbReference>
<dbReference type="GO" id="GO:0003677">
    <property type="term" value="F:DNA binding"/>
    <property type="evidence" value="ECO:0007669"/>
    <property type="project" value="InterPro"/>
</dbReference>
<dbReference type="PANTHER" id="PTHR12056:SF2">
    <property type="entry name" value="GEO11084P1"/>
    <property type="match status" value="1"/>
</dbReference>
<dbReference type="InterPro" id="IPR039747">
    <property type="entry name" value="RPABC4"/>
</dbReference>
<dbReference type="GO" id="GO:0005736">
    <property type="term" value="C:RNA polymerase I complex"/>
    <property type="evidence" value="ECO:0007669"/>
    <property type="project" value="TreeGrafter"/>
</dbReference>
<dbReference type="GO" id="GO:0006351">
    <property type="term" value="P:DNA-templated transcription"/>
    <property type="evidence" value="ECO:0007669"/>
    <property type="project" value="InterPro"/>
</dbReference>
<comment type="similarity">
    <text evidence="5">Belongs to the archaeal Rpo12/eukaryotic RPC10 RNA polymerase subunit family.</text>
</comment>
<evidence type="ECO:0000256" key="5">
    <source>
        <dbReference type="ARBA" id="ARBA00025770"/>
    </source>
</evidence>
<sequence>MNKPTPSILGEQVACRAFIFFAKDAIRGKNGGSTADISVISQTTTGTNYFKLADLSYNYLKELSTIIACCSSQIMDPSQTPAQSVSGSKHGPMIYICGDCHHENEIRPKDPMRCRECGYRILYKKRTRKLRDSIPDICLCASRRSIAVPVVLSYRNRTKTNSPNRPRRYIGLGNTACLVPFHPSNRRCSKTDNDVECLLRK</sequence>
<evidence type="ECO:0000256" key="4">
    <source>
        <dbReference type="ARBA" id="ARBA00023242"/>
    </source>
</evidence>
<dbReference type="WBParaSite" id="nRc.2.0.1.t31013-RA">
    <property type="protein sequence ID" value="nRc.2.0.1.t31013-RA"/>
    <property type="gene ID" value="nRc.2.0.1.g31013"/>
</dbReference>
<comment type="subcellular location">
    <subcellularLocation>
        <location evidence="1">Nucleus</location>
    </subcellularLocation>
</comment>
<keyword evidence="2" id="KW-0479">Metal-binding</keyword>
<evidence type="ECO:0000313" key="6">
    <source>
        <dbReference type="Proteomes" id="UP000887565"/>
    </source>
</evidence>
<dbReference type="GO" id="GO:0005666">
    <property type="term" value="C:RNA polymerase III complex"/>
    <property type="evidence" value="ECO:0007669"/>
    <property type="project" value="TreeGrafter"/>
</dbReference>
<dbReference type="SUPFAM" id="SSF63393">
    <property type="entry name" value="RNA polymerase subunits"/>
    <property type="match status" value="1"/>
</dbReference>
<dbReference type="PANTHER" id="PTHR12056">
    <property type="entry name" value="DNA-DIRECTED RNA POLYMERASES I, II, AND III"/>
    <property type="match status" value="1"/>
</dbReference>
<dbReference type="FunFam" id="2.20.28.30:FF:000002">
    <property type="entry name" value="DNA-directed RNA polymerases II, IV and V subunit 12"/>
    <property type="match status" value="1"/>
</dbReference>
<evidence type="ECO:0000256" key="3">
    <source>
        <dbReference type="ARBA" id="ARBA00022833"/>
    </source>
</evidence>
<proteinExistence type="inferred from homology"/>
<dbReference type="GO" id="GO:0003899">
    <property type="term" value="F:DNA-directed RNA polymerase activity"/>
    <property type="evidence" value="ECO:0007669"/>
    <property type="project" value="InterPro"/>
</dbReference>
<dbReference type="SMART" id="SM00659">
    <property type="entry name" value="RPOLCX"/>
    <property type="match status" value="1"/>
</dbReference>
<dbReference type="AlphaFoldDB" id="A0A915JY48"/>
<dbReference type="InterPro" id="IPR029040">
    <property type="entry name" value="RPABC4/Spt4"/>
</dbReference>
<reference evidence="7" key="1">
    <citation type="submission" date="2022-11" db="UniProtKB">
        <authorList>
            <consortium name="WormBaseParasite"/>
        </authorList>
    </citation>
    <scope>IDENTIFICATION</scope>
</reference>
<organism evidence="6 7">
    <name type="scientific">Romanomermis culicivorax</name>
    <name type="common">Nematode worm</name>
    <dbReference type="NCBI Taxonomy" id="13658"/>
    <lineage>
        <taxon>Eukaryota</taxon>
        <taxon>Metazoa</taxon>
        <taxon>Ecdysozoa</taxon>
        <taxon>Nematoda</taxon>
        <taxon>Enoplea</taxon>
        <taxon>Dorylaimia</taxon>
        <taxon>Mermithida</taxon>
        <taxon>Mermithoidea</taxon>
        <taxon>Mermithidae</taxon>
        <taxon>Romanomermis</taxon>
    </lineage>
</organism>
<name>A0A915JY48_ROMCU</name>
<dbReference type="Pfam" id="PF03604">
    <property type="entry name" value="Zn_ribbon_RPAB4"/>
    <property type="match status" value="1"/>
</dbReference>
<keyword evidence="3" id="KW-0862">Zinc</keyword>
<keyword evidence="4" id="KW-0539">Nucleus</keyword>
<keyword evidence="6" id="KW-1185">Reference proteome</keyword>
<dbReference type="Proteomes" id="UP000887565">
    <property type="component" value="Unplaced"/>
</dbReference>
<dbReference type="Gene3D" id="2.20.28.30">
    <property type="entry name" value="RNA polymerase ii, chain L"/>
    <property type="match status" value="1"/>
</dbReference>
<evidence type="ECO:0000256" key="1">
    <source>
        <dbReference type="ARBA" id="ARBA00004123"/>
    </source>
</evidence>